<dbReference type="Gene3D" id="3.40.470.10">
    <property type="entry name" value="Uracil-DNA glycosylase-like domain"/>
    <property type="match status" value="1"/>
</dbReference>
<evidence type="ECO:0000313" key="3">
    <source>
        <dbReference type="Proteomes" id="UP000483432"/>
    </source>
</evidence>
<dbReference type="EMBL" id="JAAFGW010000075">
    <property type="protein sequence ID" value="NDP48033.1"/>
    <property type="molecule type" value="Genomic_DNA"/>
</dbReference>
<name>A0A7C9JWP9_9PROT</name>
<dbReference type="SMART" id="SM00987">
    <property type="entry name" value="UreE_C"/>
    <property type="match status" value="1"/>
</dbReference>
<accession>A0A7C9JWP9</accession>
<comment type="caution">
    <text evidence="2">The sequence shown here is derived from an EMBL/GenBank/DDBJ whole genome shotgun (WGS) entry which is preliminary data.</text>
</comment>
<proteinExistence type="predicted"/>
<evidence type="ECO:0000259" key="1">
    <source>
        <dbReference type="SMART" id="SM00986"/>
    </source>
</evidence>
<dbReference type="AlphaFoldDB" id="A0A7C9JWP9"/>
<dbReference type="InterPro" id="IPR036895">
    <property type="entry name" value="Uracil-DNA_glycosylase-like_sf"/>
</dbReference>
<reference evidence="2 3" key="1">
    <citation type="submission" date="2019-09" db="EMBL/GenBank/DDBJ databases">
        <title>H2 Metabolism Revealed by Metagenomic Analysis in Subglacial Sediment of East Antarctica.</title>
        <authorList>
            <person name="Yang Z."/>
            <person name="Zhang Y."/>
            <person name="Lv Y."/>
            <person name="Yan W."/>
            <person name="Xiao X."/>
            <person name="Sun B."/>
            <person name="Ma H."/>
        </authorList>
    </citation>
    <scope>NUCLEOTIDE SEQUENCE [LARGE SCALE GENOMIC DNA]</scope>
    <source>
        <strain evidence="2">Bin2_2</strain>
    </source>
</reference>
<gene>
    <name evidence="2" type="ORF">GZ085_06485</name>
</gene>
<dbReference type="CDD" id="cd10033">
    <property type="entry name" value="UDG_like"/>
    <property type="match status" value="1"/>
</dbReference>
<dbReference type="SMART" id="SM00986">
    <property type="entry name" value="UDG"/>
    <property type="match status" value="1"/>
</dbReference>
<dbReference type="PANTHER" id="PTHR42160:SF1">
    <property type="entry name" value="URACIL-DNA GLYCOSYLASE SUPERFAMILY PROTEIN"/>
    <property type="match status" value="1"/>
</dbReference>
<evidence type="ECO:0000313" key="2">
    <source>
        <dbReference type="EMBL" id="NDP48033.1"/>
    </source>
</evidence>
<protein>
    <submittedName>
        <fullName evidence="2">Uracil-DNA glycosylase family protein</fullName>
    </submittedName>
</protein>
<dbReference type="Pfam" id="PF03167">
    <property type="entry name" value="UDG"/>
    <property type="match status" value="1"/>
</dbReference>
<feature type="domain" description="Uracil-DNA glycosylase-like" evidence="1">
    <location>
        <begin position="43"/>
        <end position="200"/>
    </location>
</feature>
<sequence>MQSNNSSLSTRNKDGSSVISQLVEQARACTVCAAHLPHGPRPILSVSHTSRLLIVGQAPGRRVHESGIAWNDASGDQLRLWLGMTREQFYDASQIAILPTGLCYPGTVKGSDLPPRPECAPLWQPPLRAAMPDIRLTLLIGAYAQAYYLGKRRRRTLTDTVAAWRDYFPEFVPLPHPSPRNRPWMTKNPWFETDVLPALRQQVGAVLAVSDNRHAKR</sequence>
<dbReference type="InterPro" id="IPR047124">
    <property type="entry name" value="HI_0220.2"/>
</dbReference>
<dbReference type="SUPFAM" id="SSF52141">
    <property type="entry name" value="Uracil-DNA glycosylase-like"/>
    <property type="match status" value="1"/>
</dbReference>
<dbReference type="PANTHER" id="PTHR42160">
    <property type="entry name" value="URACIL-DNA GLYCOSYLASE SUPERFAMILY PROTEIN"/>
    <property type="match status" value="1"/>
</dbReference>
<dbReference type="Proteomes" id="UP000483432">
    <property type="component" value="Unassembled WGS sequence"/>
</dbReference>
<organism evidence="2 3">
    <name type="scientific">Sulfuriferula multivorans</name>
    <dbReference type="NCBI Taxonomy" id="1559896"/>
    <lineage>
        <taxon>Bacteria</taxon>
        <taxon>Pseudomonadati</taxon>
        <taxon>Pseudomonadota</taxon>
        <taxon>Betaproteobacteria</taxon>
        <taxon>Nitrosomonadales</taxon>
        <taxon>Sulfuricellaceae</taxon>
        <taxon>Sulfuriferula</taxon>
    </lineage>
</organism>
<dbReference type="InterPro" id="IPR005122">
    <property type="entry name" value="Uracil-DNA_glycosylase-like"/>
</dbReference>